<dbReference type="PANTHER" id="PTHR11228:SF7">
    <property type="entry name" value="PQQA PEPTIDE CYCLASE"/>
    <property type="match status" value="1"/>
</dbReference>
<keyword evidence="4" id="KW-0411">Iron-sulfur</keyword>
<evidence type="ECO:0000256" key="4">
    <source>
        <dbReference type="ARBA" id="ARBA00023014"/>
    </source>
</evidence>
<dbReference type="InterPro" id="IPR006638">
    <property type="entry name" value="Elp3/MiaA/NifB-like_rSAM"/>
</dbReference>
<keyword evidence="2" id="KW-0479">Metal-binding</keyword>
<dbReference type="GO" id="GO:0051536">
    <property type="term" value="F:iron-sulfur cluster binding"/>
    <property type="evidence" value="ECO:0007669"/>
    <property type="project" value="UniProtKB-KW"/>
</dbReference>
<dbReference type="PROSITE" id="PS51918">
    <property type="entry name" value="RADICAL_SAM"/>
    <property type="match status" value="1"/>
</dbReference>
<sequence>MKERLKVVSLDITYKCNFRCRHCYNSSGEHNFNNKELSDEEMIILAKEIAEYNPDSVCICGGETLLRKELVYEIGNILKTCDCSYNIVTNGYLMTDEIANKLKKSGYSLVQVSIDGLKENYEWLRGVEGGFEKAVEAIKCVKRAGLMAAVSCVPLSRNVNDVEKIIEMCDELGVESFRMQPLMQLGRAEGIDKEFVIQDGHVKIIDTIQRYRSILRDRGSRLQLEWGDPIEHLITIGNGNTALGSLHLSAYGEILVSPYIPLSIGSVRKHTFSEYLEANLLDDYNTELIRKIVSLVQDEQSLDVHEVDSNIPAIFTGENLELDYLDLNYEEKSAVLCEKYFK</sequence>
<evidence type="ECO:0000313" key="7">
    <source>
        <dbReference type="Proteomes" id="UP000283721"/>
    </source>
</evidence>
<dbReference type="InterPro" id="IPR050377">
    <property type="entry name" value="Radical_SAM_PqqE_MftC-like"/>
</dbReference>
<evidence type="ECO:0000259" key="5">
    <source>
        <dbReference type="PROSITE" id="PS51918"/>
    </source>
</evidence>
<dbReference type="GO" id="GO:0003824">
    <property type="term" value="F:catalytic activity"/>
    <property type="evidence" value="ECO:0007669"/>
    <property type="project" value="InterPro"/>
</dbReference>
<accession>A0A413Q819</accession>
<keyword evidence="3" id="KW-0408">Iron</keyword>
<proteinExistence type="predicted"/>
<evidence type="ECO:0000256" key="1">
    <source>
        <dbReference type="ARBA" id="ARBA00022691"/>
    </source>
</evidence>
<comment type="caution">
    <text evidence="6">The sequence shown here is derived from an EMBL/GenBank/DDBJ whole genome shotgun (WGS) entry which is preliminary data.</text>
</comment>
<name>A0A413Q819_9FIRM</name>
<dbReference type="Proteomes" id="UP000283721">
    <property type="component" value="Unassembled WGS sequence"/>
</dbReference>
<gene>
    <name evidence="6" type="ORF">DW967_06235</name>
</gene>
<reference evidence="6 7" key="1">
    <citation type="submission" date="2018-08" db="EMBL/GenBank/DDBJ databases">
        <title>A genome reference for cultivated species of the human gut microbiota.</title>
        <authorList>
            <person name="Zou Y."/>
            <person name="Xue W."/>
            <person name="Luo G."/>
        </authorList>
    </citation>
    <scope>NUCLEOTIDE SEQUENCE [LARGE SCALE GENOMIC DNA]</scope>
    <source>
        <strain evidence="6 7">AM47-6BH</strain>
    </source>
</reference>
<evidence type="ECO:0000256" key="2">
    <source>
        <dbReference type="ARBA" id="ARBA00022723"/>
    </source>
</evidence>
<organism evidence="6 7">
    <name type="scientific">Agathobacter rectalis</name>
    <dbReference type="NCBI Taxonomy" id="39491"/>
    <lineage>
        <taxon>Bacteria</taxon>
        <taxon>Bacillati</taxon>
        <taxon>Bacillota</taxon>
        <taxon>Clostridia</taxon>
        <taxon>Lachnospirales</taxon>
        <taxon>Lachnospiraceae</taxon>
        <taxon>Agathobacter</taxon>
    </lineage>
</organism>
<dbReference type="InterPro" id="IPR058240">
    <property type="entry name" value="rSAM_sf"/>
</dbReference>
<dbReference type="PANTHER" id="PTHR11228">
    <property type="entry name" value="RADICAL SAM DOMAIN PROTEIN"/>
    <property type="match status" value="1"/>
</dbReference>
<dbReference type="SUPFAM" id="SSF102114">
    <property type="entry name" value="Radical SAM enzymes"/>
    <property type="match status" value="1"/>
</dbReference>
<dbReference type="SFLD" id="SFLDG01386">
    <property type="entry name" value="main_SPASM_domain-containing"/>
    <property type="match status" value="1"/>
</dbReference>
<dbReference type="SMART" id="SM00729">
    <property type="entry name" value="Elp3"/>
    <property type="match status" value="1"/>
</dbReference>
<dbReference type="CDD" id="cd01335">
    <property type="entry name" value="Radical_SAM"/>
    <property type="match status" value="1"/>
</dbReference>
<dbReference type="InterPro" id="IPR013785">
    <property type="entry name" value="Aldolase_TIM"/>
</dbReference>
<evidence type="ECO:0000313" key="6">
    <source>
        <dbReference type="EMBL" id="RGZ93713.1"/>
    </source>
</evidence>
<dbReference type="EMBL" id="QSES01000009">
    <property type="protein sequence ID" value="RGZ93713.1"/>
    <property type="molecule type" value="Genomic_DNA"/>
</dbReference>
<dbReference type="Gene3D" id="3.20.20.70">
    <property type="entry name" value="Aldolase class I"/>
    <property type="match status" value="1"/>
</dbReference>
<feature type="domain" description="Radical SAM core" evidence="5">
    <location>
        <begin position="2"/>
        <end position="215"/>
    </location>
</feature>
<dbReference type="InterPro" id="IPR007197">
    <property type="entry name" value="rSAM"/>
</dbReference>
<dbReference type="GO" id="GO:0046872">
    <property type="term" value="F:metal ion binding"/>
    <property type="evidence" value="ECO:0007669"/>
    <property type="project" value="UniProtKB-KW"/>
</dbReference>
<keyword evidence="1" id="KW-0949">S-adenosyl-L-methionine</keyword>
<evidence type="ECO:0000256" key="3">
    <source>
        <dbReference type="ARBA" id="ARBA00023004"/>
    </source>
</evidence>
<dbReference type="Pfam" id="PF04055">
    <property type="entry name" value="Radical_SAM"/>
    <property type="match status" value="1"/>
</dbReference>
<dbReference type="SFLD" id="SFLDS00029">
    <property type="entry name" value="Radical_SAM"/>
    <property type="match status" value="1"/>
</dbReference>
<dbReference type="SFLD" id="SFLDG01067">
    <property type="entry name" value="SPASM/twitch_domain_containing"/>
    <property type="match status" value="1"/>
</dbReference>
<protein>
    <submittedName>
        <fullName evidence="6">Radical SAM protein</fullName>
    </submittedName>
</protein>
<dbReference type="AlphaFoldDB" id="A0A413Q819"/>